<evidence type="ECO:0000313" key="10">
    <source>
        <dbReference type="EMBL" id="MFD0945758.1"/>
    </source>
</evidence>
<comment type="similarity">
    <text evidence="2">Belongs to the YkuD family.</text>
</comment>
<feature type="signal peptide" evidence="8">
    <location>
        <begin position="1"/>
        <end position="23"/>
    </location>
</feature>
<reference evidence="11" key="1">
    <citation type="journal article" date="2019" name="Int. J. Syst. Evol. Microbiol.">
        <title>The Global Catalogue of Microorganisms (GCM) 10K type strain sequencing project: providing services to taxonomists for standard genome sequencing and annotation.</title>
        <authorList>
            <consortium name="The Broad Institute Genomics Platform"/>
            <consortium name="The Broad Institute Genome Sequencing Center for Infectious Disease"/>
            <person name="Wu L."/>
            <person name="Ma J."/>
        </authorList>
    </citation>
    <scope>NUCLEOTIDE SEQUENCE [LARGE SCALE GENOMIC DNA]</scope>
    <source>
        <strain evidence="11">CCUG 62982</strain>
    </source>
</reference>
<evidence type="ECO:0000256" key="8">
    <source>
        <dbReference type="SAM" id="SignalP"/>
    </source>
</evidence>
<evidence type="ECO:0000259" key="9">
    <source>
        <dbReference type="PROSITE" id="PS52029"/>
    </source>
</evidence>
<evidence type="ECO:0000256" key="5">
    <source>
        <dbReference type="ARBA" id="ARBA00022984"/>
    </source>
</evidence>
<evidence type="ECO:0000256" key="4">
    <source>
        <dbReference type="ARBA" id="ARBA00022960"/>
    </source>
</evidence>
<evidence type="ECO:0000256" key="7">
    <source>
        <dbReference type="PROSITE-ProRule" id="PRU01373"/>
    </source>
</evidence>
<dbReference type="EMBL" id="JBHTJG010000002">
    <property type="protein sequence ID" value="MFD0945758.1"/>
    <property type="molecule type" value="Genomic_DNA"/>
</dbReference>
<dbReference type="InterPro" id="IPR050979">
    <property type="entry name" value="LD-transpeptidase"/>
</dbReference>
<keyword evidence="6 7" id="KW-0961">Cell wall biogenesis/degradation</keyword>
<feature type="domain" description="L,D-TPase catalytic" evidence="9">
    <location>
        <begin position="57"/>
        <end position="167"/>
    </location>
</feature>
<comment type="caution">
    <text evidence="10">The sequence shown here is derived from an EMBL/GenBank/DDBJ whole genome shotgun (WGS) entry which is preliminary data.</text>
</comment>
<evidence type="ECO:0000256" key="3">
    <source>
        <dbReference type="ARBA" id="ARBA00022679"/>
    </source>
</evidence>
<protein>
    <submittedName>
        <fullName evidence="10">L,D-transpeptidase family protein</fullName>
    </submittedName>
</protein>
<proteinExistence type="inferred from homology"/>
<dbReference type="Proteomes" id="UP001596977">
    <property type="component" value="Unassembled WGS sequence"/>
</dbReference>
<dbReference type="PANTHER" id="PTHR30582">
    <property type="entry name" value="L,D-TRANSPEPTIDASE"/>
    <property type="match status" value="1"/>
</dbReference>
<dbReference type="Gene3D" id="2.40.440.10">
    <property type="entry name" value="L,D-transpeptidase catalytic domain-like"/>
    <property type="match status" value="1"/>
</dbReference>
<evidence type="ECO:0000256" key="2">
    <source>
        <dbReference type="ARBA" id="ARBA00005992"/>
    </source>
</evidence>
<keyword evidence="5 7" id="KW-0573">Peptidoglycan synthesis</keyword>
<sequence>MKAILTLFAMLMAIVAVPLPAHAAAQGPRVIQVLEPGTELEPGEYLWNPELGAAGAIEIVVDLDAERMYVYRGGAEIGRTLIIYGDDGKPTPTGEFRILEKKRDHISNIYHLPMPWMMRLTWGGIAIHGSGSEVDGRYATHGCIGVPDEFAELLFGVTPKGARVTVTRGWMREVYG</sequence>
<keyword evidence="11" id="KW-1185">Reference proteome</keyword>
<dbReference type="PROSITE" id="PS52029">
    <property type="entry name" value="LD_TPASE"/>
    <property type="match status" value="1"/>
</dbReference>
<gene>
    <name evidence="10" type="ORF">ACFQ1E_05355</name>
</gene>
<feature type="chain" id="PRO_5045261000" evidence="8">
    <location>
        <begin position="24"/>
        <end position="176"/>
    </location>
</feature>
<dbReference type="InterPro" id="IPR005490">
    <property type="entry name" value="LD_TPept_cat_dom"/>
</dbReference>
<keyword evidence="3" id="KW-0808">Transferase</keyword>
<evidence type="ECO:0000256" key="6">
    <source>
        <dbReference type="ARBA" id="ARBA00023316"/>
    </source>
</evidence>
<evidence type="ECO:0000313" key="11">
    <source>
        <dbReference type="Proteomes" id="UP001596977"/>
    </source>
</evidence>
<dbReference type="PANTHER" id="PTHR30582:SF2">
    <property type="entry name" value="L,D-TRANSPEPTIDASE YCIB-RELATED"/>
    <property type="match status" value="1"/>
</dbReference>
<keyword evidence="4 7" id="KW-0133">Cell shape</keyword>
<keyword evidence="8" id="KW-0732">Signal</keyword>
<dbReference type="Pfam" id="PF03734">
    <property type="entry name" value="YkuD"/>
    <property type="match status" value="1"/>
</dbReference>
<feature type="active site" description="Nucleophile" evidence="7">
    <location>
        <position position="143"/>
    </location>
</feature>
<dbReference type="CDD" id="cd16913">
    <property type="entry name" value="YkuD_like"/>
    <property type="match status" value="1"/>
</dbReference>
<name>A0ABW3H305_9SPHN</name>
<feature type="active site" description="Proton donor/acceptor" evidence="7">
    <location>
        <position position="128"/>
    </location>
</feature>
<accession>A0ABW3H305</accession>
<organism evidence="10 11">
    <name type="scientific">Sphingomonas canadensis</name>
    <dbReference type="NCBI Taxonomy" id="1219257"/>
    <lineage>
        <taxon>Bacteria</taxon>
        <taxon>Pseudomonadati</taxon>
        <taxon>Pseudomonadota</taxon>
        <taxon>Alphaproteobacteria</taxon>
        <taxon>Sphingomonadales</taxon>
        <taxon>Sphingomonadaceae</taxon>
        <taxon>Sphingomonas</taxon>
    </lineage>
</organism>
<comment type="pathway">
    <text evidence="1 7">Cell wall biogenesis; peptidoglycan biosynthesis.</text>
</comment>
<dbReference type="RefSeq" id="WP_264943436.1">
    <property type="nucleotide sequence ID" value="NZ_JAPDRA010000002.1"/>
</dbReference>
<dbReference type="SUPFAM" id="SSF141523">
    <property type="entry name" value="L,D-transpeptidase catalytic domain-like"/>
    <property type="match status" value="1"/>
</dbReference>
<evidence type="ECO:0000256" key="1">
    <source>
        <dbReference type="ARBA" id="ARBA00004752"/>
    </source>
</evidence>
<dbReference type="InterPro" id="IPR038063">
    <property type="entry name" value="Transpep_catalytic_dom"/>
</dbReference>